<dbReference type="InterPro" id="IPR002048">
    <property type="entry name" value="EF_hand_dom"/>
</dbReference>
<evidence type="ECO:0000256" key="2">
    <source>
        <dbReference type="PROSITE-ProRule" id="PRU00023"/>
    </source>
</evidence>
<dbReference type="PANTHER" id="PTHR24184">
    <property type="entry name" value="SI:CH211-189E2.2"/>
    <property type="match status" value="1"/>
</dbReference>
<dbReference type="SMART" id="SM00248">
    <property type="entry name" value="ANK"/>
    <property type="match status" value="8"/>
</dbReference>
<dbReference type="PANTHER" id="PTHR24184:SF11">
    <property type="entry name" value="ANKYRIN REPEAT AND SOCS BOX CONTAINING 3"/>
    <property type="match status" value="1"/>
</dbReference>
<dbReference type="PROSITE" id="PS50222">
    <property type="entry name" value="EF_HAND_2"/>
    <property type="match status" value="1"/>
</dbReference>
<dbReference type="GO" id="GO:0004672">
    <property type="term" value="F:protein kinase activity"/>
    <property type="evidence" value="ECO:0007669"/>
    <property type="project" value="InterPro"/>
</dbReference>
<reference evidence="6 7" key="1">
    <citation type="submission" date="2019-03" db="EMBL/GenBank/DDBJ databases">
        <authorList>
            <person name="Gaulin E."/>
            <person name="Dumas B."/>
        </authorList>
    </citation>
    <scope>NUCLEOTIDE SEQUENCE [LARGE SCALE GENOMIC DNA]</scope>
    <source>
        <strain evidence="6">CBS 568.67</strain>
    </source>
</reference>
<dbReference type="InterPro" id="IPR036770">
    <property type="entry name" value="Ankyrin_rpt-contain_sf"/>
</dbReference>
<name>A0A485KML9_9STRA</name>
<dbReference type="Gene3D" id="1.10.510.10">
    <property type="entry name" value="Transferase(Phosphotransferase) domain 1"/>
    <property type="match status" value="1"/>
</dbReference>
<dbReference type="OrthoDB" id="193242at2759"/>
<feature type="repeat" description="ANK" evidence="2">
    <location>
        <begin position="197"/>
        <end position="230"/>
    </location>
</feature>
<accession>A0A485KML9</accession>
<dbReference type="InterPro" id="IPR002110">
    <property type="entry name" value="Ankyrin_rpt"/>
</dbReference>
<comment type="similarity">
    <text evidence="1">Belongs to the protein kinase superfamily. Ser/Thr protein kinase family. CDPK subfamily.</text>
</comment>
<keyword evidence="2" id="KW-0040">ANK repeat</keyword>
<dbReference type="GO" id="GO:0005509">
    <property type="term" value="F:calcium ion binding"/>
    <property type="evidence" value="ECO:0007669"/>
    <property type="project" value="InterPro"/>
</dbReference>
<dbReference type="InterPro" id="IPR000719">
    <property type="entry name" value="Prot_kinase_dom"/>
</dbReference>
<feature type="repeat" description="ANK" evidence="2">
    <location>
        <begin position="48"/>
        <end position="81"/>
    </location>
</feature>
<dbReference type="InterPro" id="IPR018247">
    <property type="entry name" value="EF_Hand_1_Ca_BS"/>
</dbReference>
<dbReference type="EMBL" id="CAADRA010005158">
    <property type="protein sequence ID" value="VFT86220.1"/>
    <property type="molecule type" value="Genomic_DNA"/>
</dbReference>
<evidence type="ECO:0000256" key="1">
    <source>
        <dbReference type="ARBA" id="ARBA00024334"/>
    </source>
</evidence>
<evidence type="ECO:0000259" key="4">
    <source>
        <dbReference type="PROSITE" id="PS50222"/>
    </source>
</evidence>
<proteinExistence type="inferred from homology"/>
<dbReference type="Proteomes" id="UP000332933">
    <property type="component" value="Unassembled WGS sequence"/>
</dbReference>
<protein>
    <submittedName>
        <fullName evidence="6">Aste57867_9339 protein</fullName>
    </submittedName>
</protein>
<dbReference type="Pfam" id="PF00069">
    <property type="entry name" value="Pkinase"/>
    <property type="match status" value="2"/>
</dbReference>
<evidence type="ECO:0000313" key="6">
    <source>
        <dbReference type="EMBL" id="VFT86220.1"/>
    </source>
</evidence>
<dbReference type="PROSITE" id="PS00018">
    <property type="entry name" value="EF_HAND_1"/>
    <property type="match status" value="1"/>
</dbReference>
<sequence>MAQNPSILNHTGERGTSALTLASKNGHASVVQTLLAQPDIQINHAEESGVTALLLASEFGHKEVVVKLLQHPWVDIDAVDALGNTALWATYNVDLTKDGQWSALGAACRYGHPDVVEVLLSKQDIDVNVKFGCRETPLMHCSNAAVTQLLLKHPNIHDNNLQDYHTALTSAAWNGRADVVDVLLRQPTIQVNLTNEANETALYVAIQQGHTDSVRLLLAKDGIDVNQTTRGLTYLILAVELGRQEIVSLLLDVPSIELNALDDYGFTALGRAIQKENYGIVNLLLARHPDNVAVDAMDELRLESLAKYLTVDAAVALLLQDMPVQAIHGNVFARDSHSFSWTKFLDSSVAVTSTVRTETIQRILSHNPYESVGNTPELVRQLAYTKDQQGREALHTTDATTREFLKGLMHFCGRYEIYDGPPIHVSPTAVVVHAYDHGLCQQVFAEHATQDSQSMACLDVTGFVKCNQTLGRVFTERSVNQHKFQRDAESWQNEFLLWDKDGNGIMSEGEYLQYCRHYFGGKIKIAMKFMRNADDHEREMTSRRGLDADFVLHTLPSLDQQTFRSHVKSLRIHEDLEMTAYPHVVVMPAADRSLEDIHLKERPSDAKVRSMLYDVVVALQHLHGKSLVHGDLKKLNVLRVHNGLKLIDLDAAARMDERIGTKFSSGILPPEMFYKLKSEAEVQQYKSYWEKSAVTPSRWNKLKPKGNYVVKAFDHGGSSTDDLPHDLVQATPATDLWALGCLMYQMICGAELVATDLNQDVVSNRLAEAASWTTEKLNRRIQNNIADELAMDLVSKLLVVNPTERLSLDQVVSHAYFTGVVDLEPMVRMLENVAQAQPLALQQKTNEDIQAHLYRAKDDVMCGLIDAHDVLVPTSFVVLPFIVEDPSHILGRENTAMDFFKRLMTSGKALKDAMATSKPLGDALAGLTSDKALYLYLIDKVTGDMVTNDPNGVYPIEIPTANEAFLTTAMPWIQGGLSFLKSVKGMSGMMKSFGVPSVPDMAGLKSISEALGEPTCTFGVLRDAVPDVPVESIRGAALRELTHVFEKWDEDRTFGGLERAILENGRVVWTNHEAAKDIRERKRMKQTREVSFETPRSSTLRQLYC</sequence>
<dbReference type="Pfam" id="PF12796">
    <property type="entry name" value="Ank_2"/>
    <property type="match status" value="2"/>
</dbReference>
<evidence type="ECO:0000313" key="5">
    <source>
        <dbReference type="EMBL" id="KAF0700108.1"/>
    </source>
</evidence>
<gene>
    <name evidence="6" type="primary">Aste57867_9339</name>
    <name evidence="5" type="ORF">As57867_009303</name>
    <name evidence="6" type="ORF">ASTE57867_9339</name>
</gene>
<dbReference type="PROSITE" id="PS50011">
    <property type="entry name" value="PROTEIN_KINASE_DOM"/>
    <property type="match status" value="1"/>
</dbReference>
<dbReference type="SMART" id="SM00220">
    <property type="entry name" value="S_TKc"/>
    <property type="match status" value="1"/>
</dbReference>
<dbReference type="AlphaFoldDB" id="A0A485KML9"/>
<keyword evidence="7" id="KW-1185">Reference proteome</keyword>
<dbReference type="EMBL" id="VJMH01005137">
    <property type="protein sequence ID" value="KAF0700108.1"/>
    <property type="molecule type" value="Genomic_DNA"/>
</dbReference>
<feature type="domain" description="Protein kinase" evidence="3">
    <location>
        <begin position="495"/>
        <end position="817"/>
    </location>
</feature>
<dbReference type="SUPFAM" id="SSF48403">
    <property type="entry name" value="Ankyrin repeat"/>
    <property type="match status" value="1"/>
</dbReference>
<evidence type="ECO:0000313" key="7">
    <source>
        <dbReference type="Proteomes" id="UP000332933"/>
    </source>
</evidence>
<organism evidence="6 7">
    <name type="scientific">Aphanomyces stellatus</name>
    <dbReference type="NCBI Taxonomy" id="120398"/>
    <lineage>
        <taxon>Eukaryota</taxon>
        <taxon>Sar</taxon>
        <taxon>Stramenopiles</taxon>
        <taxon>Oomycota</taxon>
        <taxon>Saprolegniomycetes</taxon>
        <taxon>Saprolegniales</taxon>
        <taxon>Verrucalvaceae</taxon>
        <taxon>Aphanomyces</taxon>
    </lineage>
</organism>
<feature type="domain" description="EF-hand" evidence="4">
    <location>
        <begin position="486"/>
        <end position="521"/>
    </location>
</feature>
<evidence type="ECO:0000259" key="3">
    <source>
        <dbReference type="PROSITE" id="PS50011"/>
    </source>
</evidence>
<dbReference type="PROSITE" id="PS50088">
    <property type="entry name" value="ANK_REPEAT"/>
    <property type="match status" value="2"/>
</dbReference>
<dbReference type="GO" id="GO:0005524">
    <property type="term" value="F:ATP binding"/>
    <property type="evidence" value="ECO:0007669"/>
    <property type="project" value="InterPro"/>
</dbReference>
<reference evidence="5" key="2">
    <citation type="submission" date="2019-06" db="EMBL/GenBank/DDBJ databases">
        <title>Genomics analysis of Aphanomyces spp. identifies a new class of oomycete effector associated with host adaptation.</title>
        <authorList>
            <person name="Gaulin E."/>
        </authorList>
    </citation>
    <scope>NUCLEOTIDE SEQUENCE</scope>
    <source>
        <strain evidence="5">CBS 578.67</strain>
    </source>
</reference>
<dbReference type="Gene3D" id="1.25.40.20">
    <property type="entry name" value="Ankyrin repeat-containing domain"/>
    <property type="match status" value="3"/>
</dbReference>
<dbReference type="InterPro" id="IPR011009">
    <property type="entry name" value="Kinase-like_dom_sf"/>
</dbReference>
<dbReference type="SUPFAM" id="SSF56112">
    <property type="entry name" value="Protein kinase-like (PK-like)"/>
    <property type="match status" value="1"/>
</dbReference>